<organism evidence="2 3">
    <name type="scientific">Talaromyces proteolyticus</name>
    <dbReference type="NCBI Taxonomy" id="1131652"/>
    <lineage>
        <taxon>Eukaryota</taxon>
        <taxon>Fungi</taxon>
        <taxon>Dikarya</taxon>
        <taxon>Ascomycota</taxon>
        <taxon>Pezizomycotina</taxon>
        <taxon>Eurotiomycetes</taxon>
        <taxon>Eurotiomycetidae</taxon>
        <taxon>Eurotiales</taxon>
        <taxon>Trichocomaceae</taxon>
        <taxon>Talaromyces</taxon>
        <taxon>Talaromyces sect. Bacilispori</taxon>
    </lineage>
</organism>
<dbReference type="Proteomes" id="UP001201262">
    <property type="component" value="Unassembled WGS sequence"/>
</dbReference>
<keyword evidence="3" id="KW-1185">Reference proteome</keyword>
<dbReference type="Gene3D" id="3.30.710.10">
    <property type="entry name" value="Potassium Channel Kv1.1, Chain A"/>
    <property type="match status" value="1"/>
</dbReference>
<dbReference type="InterPro" id="IPR011333">
    <property type="entry name" value="SKP1/BTB/POZ_sf"/>
</dbReference>
<accession>A0AAD4PUB4</accession>
<reference evidence="2" key="1">
    <citation type="submission" date="2021-12" db="EMBL/GenBank/DDBJ databases">
        <title>Convergent genome expansion in fungi linked to evolution of root-endophyte symbiosis.</title>
        <authorList>
            <consortium name="DOE Joint Genome Institute"/>
            <person name="Ke Y.-H."/>
            <person name="Bonito G."/>
            <person name="Liao H.-L."/>
            <person name="Looney B."/>
            <person name="Rojas-Flechas A."/>
            <person name="Nash J."/>
            <person name="Hameed K."/>
            <person name="Schadt C."/>
            <person name="Martin F."/>
            <person name="Crous P.W."/>
            <person name="Miettinen O."/>
            <person name="Magnuson J.K."/>
            <person name="Labbe J."/>
            <person name="Jacobson D."/>
            <person name="Doktycz M.J."/>
            <person name="Veneault-Fourrey C."/>
            <person name="Kuo A."/>
            <person name="Mondo S."/>
            <person name="Calhoun S."/>
            <person name="Riley R."/>
            <person name="Ohm R."/>
            <person name="LaButti K."/>
            <person name="Andreopoulos B."/>
            <person name="Pangilinan J."/>
            <person name="Nolan M."/>
            <person name="Tritt A."/>
            <person name="Clum A."/>
            <person name="Lipzen A."/>
            <person name="Daum C."/>
            <person name="Barry K."/>
            <person name="Grigoriev I.V."/>
            <person name="Vilgalys R."/>
        </authorList>
    </citation>
    <scope>NUCLEOTIDE SEQUENCE</scope>
    <source>
        <strain evidence="2">PMI_201</strain>
    </source>
</reference>
<protein>
    <recommendedName>
        <fullName evidence="4">BTB domain-containing protein</fullName>
    </recommendedName>
</protein>
<dbReference type="AlphaFoldDB" id="A0AAD4PUB4"/>
<comment type="caution">
    <text evidence="2">The sequence shown here is derived from an EMBL/GenBank/DDBJ whole genome shotgun (WGS) entry which is preliminary data.</text>
</comment>
<gene>
    <name evidence="2" type="ORF">BGW36DRAFT_299995</name>
</gene>
<dbReference type="EMBL" id="JAJTJA010000008">
    <property type="protein sequence ID" value="KAH8694916.1"/>
    <property type="molecule type" value="Genomic_DNA"/>
</dbReference>
<evidence type="ECO:0000313" key="2">
    <source>
        <dbReference type="EMBL" id="KAH8694916.1"/>
    </source>
</evidence>
<evidence type="ECO:0000256" key="1">
    <source>
        <dbReference type="SAM" id="MobiDB-lite"/>
    </source>
</evidence>
<sequence length="219" mass="24446">MTDEGTTIIDPDGEVIIVLADANAPFAVLDKKVRSGSSTEGPEKSELATQESDANQDEGRKCYRIQVSAKHLALASPVFKKTLHGGWKESLTFLEKGCVEITVHSWDLEAFLILMYLVHCRYRNLPDEINIELLAKLAILVDFYDCKDVAVFIKKKLAICMENLPATNPRDVMMSIWISWVFEMSQQFTESTSLMMSVSMGQIKNLGLPIPSKILGGLF</sequence>
<dbReference type="GeneID" id="70241872"/>
<proteinExistence type="predicted"/>
<evidence type="ECO:0008006" key="4">
    <source>
        <dbReference type="Google" id="ProtNLM"/>
    </source>
</evidence>
<feature type="region of interest" description="Disordered" evidence="1">
    <location>
        <begin position="35"/>
        <end position="55"/>
    </location>
</feature>
<dbReference type="RefSeq" id="XP_046070058.1">
    <property type="nucleotide sequence ID" value="XM_046211585.1"/>
</dbReference>
<name>A0AAD4PUB4_9EURO</name>
<evidence type="ECO:0000313" key="3">
    <source>
        <dbReference type="Proteomes" id="UP001201262"/>
    </source>
</evidence>